<dbReference type="EMBL" id="JAMWYK010000003">
    <property type="protein sequence ID" value="MCO0832177.1"/>
    <property type="molecule type" value="Genomic_DNA"/>
</dbReference>
<dbReference type="RefSeq" id="WP_252443090.1">
    <property type="nucleotide sequence ID" value="NZ_JAMWYK010000003.1"/>
</dbReference>
<comment type="caution">
    <text evidence="2">The sequence shown here is derived from an EMBL/GenBank/DDBJ whole genome shotgun (WGS) entry which is preliminary data.</text>
</comment>
<feature type="coiled-coil region" evidence="1">
    <location>
        <begin position="48"/>
        <end position="79"/>
    </location>
</feature>
<evidence type="ECO:0000313" key="3">
    <source>
        <dbReference type="Proteomes" id="UP001523234"/>
    </source>
</evidence>
<keyword evidence="1" id="KW-0175">Coiled coil</keyword>
<dbReference type="Proteomes" id="UP001523234">
    <property type="component" value="Unassembled WGS sequence"/>
</dbReference>
<keyword evidence="3" id="KW-1185">Reference proteome</keyword>
<name>A0ABT0ZQC7_9LACO</name>
<gene>
    <name evidence="2" type="ORF">NFX39_03620</name>
</gene>
<evidence type="ECO:0000313" key="2">
    <source>
        <dbReference type="EMBL" id="MCO0832177.1"/>
    </source>
</evidence>
<accession>A0ABT0ZQC7</accession>
<sequence length="179" mass="21405">MIGSAMKFLVQMAQALQLIAIWIGVKVYQQDVTNREEDQKRDRVIQSLEFLQKFQNGWEVELEELNQQYDVRIQAMKEDFYRENRYEGINQNEIDEVDEAIRELVVNELETERYFNKLEYLAIYINYQVVDVKIVRPLIEESILGFVARYQNGSEADNEHRAKRAQLNQLLSDWRVKHD</sequence>
<protein>
    <submittedName>
        <fullName evidence="2">Uncharacterized protein</fullName>
    </submittedName>
</protein>
<organism evidence="2 3">
    <name type="scientific">Fructobacillus apis</name>
    <dbReference type="NCBI Taxonomy" id="2935017"/>
    <lineage>
        <taxon>Bacteria</taxon>
        <taxon>Bacillati</taxon>
        <taxon>Bacillota</taxon>
        <taxon>Bacilli</taxon>
        <taxon>Lactobacillales</taxon>
        <taxon>Lactobacillaceae</taxon>
        <taxon>Fructobacillus</taxon>
    </lineage>
</organism>
<evidence type="ECO:0000256" key="1">
    <source>
        <dbReference type="SAM" id="Coils"/>
    </source>
</evidence>
<reference evidence="2 3" key="1">
    <citation type="submission" date="2022-06" db="EMBL/GenBank/DDBJ databases">
        <title>Fructobacillus taiwanensis sp. nov., isolated from the honeybee.</title>
        <authorList>
            <person name="Chen Y.-S."/>
            <person name="Wang L.-T."/>
            <person name="Lee Y.-S."/>
            <person name="Chang Y.-C."/>
            <person name="Wu H.-C."/>
            <person name="Liao C.-Y."/>
            <person name="Chen W.-H."/>
            <person name="Deng J.-N."/>
            <person name="Wang Y.-H."/>
        </authorList>
    </citation>
    <scope>NUCLEOTIDE SEQUENCE [LARGE SCALE GENOMIC DNA]</scope>
    <source>
        <strain evidence="2 3">W13</strain>
    </source>
</reference>
<proteinExistence type="predicted"/>